<dbReference type="PANTHER" id="PTHR32322:SF2">
    <property type="entry name" value="EAMA DOMAIN-CONTAINING PROTEIN"/>
    <property type="match status" value="1"/>
</dbReference>
<sequence>MNENISDKAASTEMPAHLRPFDARAFMLYAAVVGSWGFSWIALRMQLGVVAPEVSLLWRFMIAGAVMWGWVLITRQRIAFPGRLHAAFVAVGVTMFSFNFIMYYYGGLTIPSGLLAVAFSLAAVGNPLMAALFLRQPIAPRVALGGVIGVTGVAFLYWPEIAGSGFSAAAATGLALCLLGTLSFSTGNIVSGMIGSRGVPLIPAITWSMTYSVIFLFGLSLVQGHEFIIELNLRYLGSLLFLALISSVVAFAAYIGLLRRIGPGRAGYATVMFPVAALSVSTVFEGYSWTLIAGIGAVLALAGNLVVLRNPKSAG</sequence>
<dbReference type="EMBL" id="FMBM01000001">
    <property type="protein sequence ID" value="SCC79645.1"/>
    <property type="molecule type" value="Genomic_DNA"/>
</dbReference>
<dbReference type="GO" id="GO:0016020">
    <property type="term" value="C:membrane"/>
    <property type="evidence" value="ECO:0007669"/>
    <property type="project" value="UniProtKB-SubCell"/>
</dbReference>
<organism evidence="8 10">
    <name type="scientific">Saliniramus fredricksonii</name>
    <dbReference type="NCBI Taxonomy" id="1653334"/>
    <lineage>
        <taxon>Bacteria</taxon>
        <taxon>Pseudomonadati</taxon>
        <taxon>Pseudomonadota</taxon>
        <taxon>Alphaproteobacteria</taxon>
        <taxon>Hyphomicrobiales</taxon>
        <taxon>Salinarimonadaceae</taxon>
        <taxon>Saliniramus</taxon>
    </lineage>
</organism>
<keyword evidence="3 6" id="KW-0812">Transmembrane</keyword>
<proteinExistence type="inferred from homology"/>
<keyword evidence="5 6" id="KW-0472">Membrane</keyword>
<feature type="transmembrane region" description="Helical" evidence="6">
    <location>
        <begin position="112"/>
        <end position="134"/>
    </location>
</feature>
<comment type="caution">
    <text evidence="8">The sequence shown here is derived from an EMBL/GenBank/DDBJ whole genome shotgun (WGS) entry which is preliminary data.</text>
</comment>
<gene>
    <name evidence="9" type="ORF">GA0071312_1069</name>
    <name evidence="8" type="ORF">HLUCCO17_11340</name>
</gene>
<evidence type="ECO:0000313" key="8">
    <source>
        <dbReference type="EMBL" id="KPQ10367.1"/>
    </source>
</evidence>
<dbReference type="STRING" id="1653334.GA0071312_1069"/>
<feature type="transmembrane region" description="Helical" evidence="6">
    <location>
        <begin position="201"/>
        <end position="223"/>
    </location>
</feature>
<evidence type="ECO:0000256" key="5">
    <source>
        <dbReference type="ARBA" id="ARBA00023136"/>
    </source>
</evidence>
<reference evidence="8 10" key="1">
    <citation type="submission" date="2015-09" db="EMBL/GenBank/DDBJ databases">
        <title>Identification and resolution of microdiversity through metagenomic sequencing of parallel consortia.</title>
        <authorList>
            <person name="Nelson W.C."/>
            <person name="Romine M.F."/>
            <person name="Lindemann S.R."/>
        </authorList>
    </citation>
    <scope>NUCLEOTIDE SEQUENCE [LARGE SCALE GENOMIC DNA]</scope>
    <source>
        <strain evidence="8">HL-109</strain>
    </source>
</reference>
<dbReference type="Proteomes" id="UP000050497">
    <property type="component" value="Unassembled WGS sequence"/>
</dbReference>
<feature type="transmembrane region" description="Helical" evidence="6">
    <location>
        <begin position="266"/>
        <end position="284"/>
    </location>
</feature>
<evidence type="ECO:0000313" key="9">
    <source>
        <dbReference type="EMBL" id="SCC79645.1"/>
    </source>
</evidence>
<dbReference type="Proteomes" id="UP000182800">
    <property type="component" value="Unassembled WGS sequence"/>
</dbReference>
<dbReference type="Pfam" id="PF00892">
    <property type="entry name" value="EamA"/>
    <property type="match status" value="2"/>
</dbReference>
<dbReference type="InterPro" id="IPR037185">
    <property type="entry name" value="EmrE-like"/>
</dbReference>
<protein>
    <submittedName>
        <fullName evidence="8">DMT superfamily transporter</fullName>
    </submittedName>
    <submittedName>
        <fullName evidence="9">EamA-like transporter family protein</fullName>
    </submittedName>
</protein>
<dbReference type="RefSeq" id="WP_238947101.1">
    <property type="nucleotide sequence ID" value="NZ_FMBM01000001.1"/>
</dbReference>
<feature type="transmembrane region" description="Helical" evidence="6">
    <location>
        <begin position="55"/>
        <end position="73"/>
    </location>
</feature>
<keyword evidence="4 6" id="KW-1133">Transmembrane helix</keyword>
<dbReference type="InterPro" id="IPR000620">
    <property type="entry name" value="EamA_dom"/>
</dbReference>
<feature type="transmembrane region" description="Helical" evidence="6">
    <location>
        <begin position="141"/>
        <end position="159"/>
    </location>
</feature>
<feature type="transmembrane region" description="Helical" evidence="6">
    <location>
        <begin position="290"/>
        <end position="308"/>
    </location>
</feature>
<feature type="domain" description="EamA" evidence="7">
    <location>
        <begin position="172"/>
        <end position="308"/>
    </location>
</feature>
<evidence type="ECO:0000256" key="2">
    <source>
        <dbReference type="ARBA" id="ARBA00007362"/>
    </source>
</evidence>
<dbReference type="SUPFAM" id="SSF103481">
    <property type="entry name" value="Multidrug resistance efflux transporter EmrE"/>
    <property type="match status" value="2"/>
</dbReference>
<feature type="transmembrane region" description="Helical" evidence="6">
    <location>
        <begin position="21"/>
        <end position="43"/>
    </location>
</feature>
<evidence type="ECO:0000256" key="3">
    <source>
        <dbReference type="ARBA" id="ARBA00022692"/>
    </source>
</evidence>
<name>A0A0P8BL85_9HYPH</name>
<dbReference type="PANTHER" id="PTHR32322">
    <property type="entry name" value="INNER MEMBRANE TRANSPORTER"/>
    <property type="match status" value="1"/>
</dbReference>
<evidence type="ECO:0000256" key="6">
    <source>
        <dbReference type="SAM" id="Phobius"/>
    </source>
</evidence>
<comment type="similarity">
    <text evidence="2">Belongs to the EamA transporter family.</text>
</comment>
<dbReference type="AlphaFoldDB" id="A0A0P8BL85"/>
<keyword evidence="11" id="KW-1185">Reference proteome</keyword>
<feature type="transmembrane region" description="Helical" evidence="6">
    <location>
        <begin position="85"/>
        <end position="106"/>
    </location>
</feature>
<evidence type="ECO:0000313" key="10">
    <source>
        <dbReference type="Proteomes" id="UP000050497"/>
    </source>
</evidence>
<dbReference type="InterPro" id="IPR050638">
    <property type="entry name" value="AA-Vitamin_Transporters"/>
</dbReference>
<feature type="domain" description="EamA" evidence="7">
    <location>
        <begin position="30"/>
        <end position="157"/>
    </location>
</feature>
<feature type="transmembrane region" description="Helical" evidence="6">
    <location>
        <begin position="235"/>
        <end position="254"/>
    </location>
</feature>
<evidence type="ECO:0000256" key="1">
    <source>
        <dbReference type="ARBA" id="ARBA00004141"/>
    </source>
</evidence>
<comment type="subcellular location">
    <subcellularLocation>
        <location evidence="1">Membrane</location>
        <topology evidence="1">Multi-pass membrane protein</topology>
    </subcellularLocation>
</comment>
<reference evidence="9 11" key="2">
    <citation type="submission" date="2016-08" db="EMBL/GenBank/DDBJ databases">
        <authorList>
            <person name="Varghese N."/>
            <person name="Submissions Spin"/>
        </authorList>
    </citation>
    <scope>NUCLEOTIDE SEQUENCE [LARGE SCALE GENOMIC DNA]</scope>
    <source>
        <strain evidence="9 11">HL-109</strain>
    </source>
</reference>
<evidence type="ECO:0000313" key="11">
    <source>
        <dbReference type="Proteomes" id="UP000182800"/>
    </source>
</evidence>
<evidence type="ECO:0000259" key="7">
    <source>
        <dbReference type="Pfam" id="PF00892"/>
    </source>
</evidence>
<feature type="transmembrane region" description="Helical" evidence="6">
    <location>
        <begin position="165"/>
        <end position="189"/>
    </location>
</feature>
<accession>A0A0P8BL85</accession>
<dbReference type="EMBL" id="LJSX01000016">
    <property type="protein sequence ID" value="KPQ10367.1"/>
    <property type="molecule type" value="Genomic_DNA"/>
</dbReference>
<evidence type="ECO:0000256" key="4">
    <source>
        <dbReference type="ARBA" id="ARBA00022989"/>
    </source>
</evidence>